<accession>A0ABN9X0F3</accession>
<reference evidence="9" key="1">
    <citation type="submission" date="2023-10" db="EMBL/GenBank/DDBJ databases">
        <authorList>
            <person name="Chen Y."/>
            <person name="Shah S."/>
            <person name="Dougan E. K."/>
            <person name="Thang M."/>
            <person name="Chan C."/>
        </authorList>
    </citation>
    <scope>NUCLEOTIDE SEQUENCE [LARGE SCALE GENOMIC DNA]</scope>
</reference>
<dbReference type="Pfam" id="PF01697">
    <property type="entry name" value="Glyco_transf_92"/>
    <property type="match status" value="1"/>
</dbReference>
<evidence type="ECO:0000256" key="1">
    <source>
        <dbReference type="ARBA" id="ARBA00004167"/>
    </source>
</evidence>
<feature type="chain" id="PRO_5045469929" description="Glycosyltransferase family 92 protein" evidence="8">
    <location>
        <begin position="20"/>
        <end position="446"/>
    </location>
</feature>
<dbReference type="Proteomes" id="UP001189429">
    <property type="component" value="Unassembled WGS sequence"/>
</dbReference>
<comment type="caution">
    <text evidence="9">The sequence shown here is derived from an EMBL/GenBank/DDBJ whole genome shotgun (WGS) entry which is preliminary data.</text>
</comment>
<proteinExistence type="inferred from homology"/>
<evidence type="ECO:0000256" key="7">
    <source>
        <dbReference type="ARBA" id="ARBA00023136"/>
    </source>
</evidence>
<evidence type="ECO:0000256" key="2">
    <source>
        <dbReference type="ARBA" id="ARBA00007647"/>
    </source>
</evidence>
<keyword evidence="5" id="KW-0812">Transmembrane</keyword>
<keyword evidence="8" id="KW-0732">Signal</keyword>
<keyword evidence="6" id="KW-1133">Transmembrane helix</keyword>
<evidence type="ECO:0000313" key="10">
    <source>
        <dbReference type="Proteomes" id="UP001189429"/>
    </source>
</evidence>
<gene>
    <name evidence="9" type="ORF">PCOR1329_LOCUS71370</name>
</gene>
<evidence type="ECO:0000256" key="5">
    <source>
        <dbReference type="ARBA" id="ARBA00022692"/>
    </source>
</evidence>
<dbReference type="InterPro" id="IPR008166">
    <property type="entry name" value="Glyco_transf_92"/>
</dbReference>
<keyword evidence="7" id="KW-0472">Membrane</keyword>
<evidence type="ECO:0000256" key="6">
    <source>
        <dbReference type="ARBA" id="ARBA00022989"/>
    </source>
</evidence>
<protein>
    <recommendedName>
        <fullName evidence="11">Glycosyltransferase family 92 protein</fullName>
    </recommendedName>
</protein>
<keyword evidence="3" id="KW-0328">Glycosyltransferase</keyword>
<sequence length="446" mass="49137">MIGRCCALLLVPGLLPGRAVRVQMGGPSQAAPSTVAGTRMLDEAEMGGLRPLFVDAFYDHAKPVAHVILNMKSFVEPTVAAAREWGPGTRWACQWADPGSSRLSRSTAFVAGYTNADALTGAVSRAAHPVNASAEASFTDQNHHWALVISCPTSSLLANSSTAVLNLLGQRDEQVVYSRAAIPVSRSRYVQSGVDFALCTMVQRGSLTGAEYLQPWAQYNLALGFSQLLVYVEEADSAWVEKALHKDIKNGQVTIVPFYFGNVSEQRVFLMQGAMESHCLYQARGMAKWMAHADIDEYFDFLRPGVNLSNYLFPDTDSKDVALVVRSKFWGTIPDSSPVASRFPCNINGVSMYTHDVGKRSKVIMRPEYIDGLFPHFVVKRSGYTELHPDPSVELRLNHFKSCDARGQGCYGTVQHTWKSEHKKLLDDGNDWKDRCEALLGATKVH</sequence>
<evidence type="ECO:0000313" key="9">
    <source>
        <dbReference type="EMBL" id="CAK0891400.1"/>
    </source>
</evidence>
<evidence type="ECO:0008006" key="11">
    <source>
        <dbReference type="Google" id="ProtNLM"/>
    </source>
</evidence>
<name>A0ABN9X0F3_9DINO</name>
<evidence type="ECO:0000256" key="8">
    <source>
        <dbReference type="SAM" id="SignalP"/>
    </source>
</evidence>
<organism evidence="9 10">
    <name type="scientific">Prorocentrum cordatum</name>
    <dbReference type="NCBI Taxonomy" id="2364126"/>
    <lineage>
        <taxon>Eukaryota</taxon>
        <taxon>Sar</taxon>
        <taxon>Alveolata</taxon>
        <taxon>Dinophyceae</taxon>
        <taxon>Prorocentrales</taxon>
        <taxon>Prorocentraceae</taxon>
        <taxon>Prorocentrum</taxon>
    </lineage>
</organism>
<keyword evidence="4" id="KW-0808">Transferase</keyword>
<dbReference type="PANTHER" id="PTHR21461">
    <property type="entry name" value="GLYCOSYLTRANSFERASE FAMILY 92 PROTEIN"/>
    <property type="match status" value="1"/>
</dbReference>
<feature type="signal peptide" evidence="8">
    <location>
        <begin position="1"/>
        <end position="19"/>
    </location>
</feature>
<evidence type="ECO:0000256" key="4">
    <source>
        <dbReference type="ARBA" id="ARBA00022679"/>
    </source>
</evidence>
<evidence type="ECO:0000256" key="3">
    <source>
        <dbReference type="ARBA" id="ARBA00022676"/>
    </source>
</evidence>
<keyword evidence="10" id="KW-1185">Reference proteome</keyword>
<dbReference type="PANTHER" id="PTHR21461:SF87">
    <property type="entry name" value="GH12965P"/>
    <property type="match status" value="1"/>
</dbReference>
<comment type="similarity">
    <text evidence="2">Belongs to the glycosyltransferase 92 family.</text>
</comment>
<comment type="subcellular location">
    <subcellularLocation>
        <location evidence="1">Membrane</location>
        <topology evidence="1">Single-pass membrane protein</topology>
    </subcellularLocation>
</comment>
<dbReference type="EMBL" id="CAUYUJ010019471">
    <property type="protein sequence ID" value="CAK0891400.1"/>
    <property type="molecule type" value="Genomic_DNA"/>
</dbReference>